<protein>
    <submittedName>
        <fullName evidence="1">Uncharacterized protein</fullName>
    </submittedName>
</protein>
<comment type="caution">
    <text evidence="1">The sequence shown here is derived from an EMBL/GenBank/DDBJ whole genome shotgun (WGS) entry which is preliminary data.</text>
</comment>
<sequence length="86" mass="10045">MQIYTISNSPHDYFEKFIGIVRIEFTLIQYKYCCQEGGNSPNIVRGFFTLNTKKTQLSFTIVNGSFFIVIPKYASIGKLFKRQIKY</sequence>
<gene>
    <name evidence="1" type="ORF">FGO68_gene1422</name>
</gene>
<reference evidence="1" key="1">
    <citation type="submission" date="2019-06" db="EMBL/GenBank/DDBJ databases">
        <authorList>
            <person name="Zheng W."/>
        </authorList>
    </citation>
    <scope>NUCLEOTIDE SEQUENCE</scope>
    <source>
        <strain evidence="1">QDHG01</strain>
    </source>
</reference>
<proteinExistence type="predicted"/>
<dbReference type="EMBL" id="RRYP01016583">
    <property type="protein sequence ID" value="TNV74869.1"/>
    <property type="molecule type" value="Genomic_DNA"/>
</dbReference>
<evidence type="ECO:0000313" key="2">
    <source>
        <dbReference type="Proteomes" id="UP000785679"/>
    </source>
</evidence>
<organism evidence="1 2">
    <name type="scientific">Halteria grandinella</name>
    <dbReference type="NCBI Taxonomy" id="5974"/>
    <lineage>
        <taxon>Eukaryota</taxon>
        <taxon>Sar</taxon>
        <taxon>Alveolata</taxon>
        <taxon>Ciliophora</taxon>
        <taxon>Intramacronucleata</taxon>
        <taxon>Spirotrichea</taxon>
        <taxon>Stichotrichia</taxon>
        <taxon>Sporadotrichida</taxon>
        <taxon>Halteriidae</taxon>
        <taxon>Halteria</taxon>
    </lineage>
</organism>
<accession>A0A8J8SXV2</accession>
<name>A0A8J8SXV2_HALGN</name>
<dbReference type="AlphaFoldDB" id="A0A8J8SXV2"/>
<keyword evidence="2" id="KW-1185">Reference proteome</keyword>
<evidence type="ECO:0000313" key="1">
    <source>
        <dbReference type="EMBL" id="TNV74869.1"/>
    </source>
</evidence>
<dbReference type="Proteomes" id="UP000785679">
    <property type="component" value="Unassembled WGS sequence"/>
</dbReference>